<proteinExistence type="inferred from homology"/>
<dbReference type="GO" id="GO:1901255">
    <property type="term" value="P:nucleotide-excision repair involved in interstrand cross-link repair"/>
    <property type="evidence" value="ECO:0007669"/>
    <property type="project" value="TreeGrafter"/>
</dbReference>
<feature type="non-terminal residue" evidence="11">
    <location>
        <position position="1"/>
    </location>
</feature>
<reference evidence="11 12" key="1">
    <citation type="journal article" date="2016" name="Proc. Natl. Acad. Sci. U.S.A.">
        <title>Comparative genomics of biotechnologically important yeasts.</title>
        <authorList>
            <person name="Riley R."/>
            <person name="Haridas S."/>
            <person name="Wolfe K.H."/>
            <person name="Lopes M.R."/>
            <person name="Hittinger C.T."/>
            <person name="Goeker M."/>
            <person name="Salamov A.A."/>
            <person name="Wisecaver J.H."/>
            <person name="Long T.M."/>
            <person name="Calvey C.H."/>
            <person name="Aerts A.L."/>
            <person name="Barry K.W."/>
            <person name="Choi C."/>
            <person name="Clum A."/>
            <person name="Coughlan A.Y."/>
            <person name="Deshpande S."/>
            <person name="Douglass A.P."/>
            <person name="Hanson S.J."/>
            <person name="Klenk H.-P."/>
            <person name="LaButti K.M."/>
            <person name="Lapidus A."/>
            <person name="Lindquist E.A."/>
            <person name="Lipzen A.M."/>
            <person name="Meier-Kolthoff J.P."/>
            <person name="Ohm R.A."/>
            <person name="Otillar R.P."/>
            <person name="Pangilinan J.L."/>
            <person name="Peng Y."/>
            <person name="Rokas A."/>
            <person name="Rosa C.A."/>
            <person name="Scheuner C."/>
            <person name="Sibirny A.A."/>
            <person name="Slot J.C."/>
            <person name="Stielow J.B."/>
            <person name="Sun H."/>
            <person name="Kurtzman C.P."/>
            <person name="Blackwell M."/>
            <person name="Grigoriev I.V."/>
            <person name="Jeffries T.W."/>
        </authorList>
    </citation>
    <scope>NUCLEOTIDE SEQUENCE [LARGE SCALE GENOMIC DNA]</scope>
    <source>
        <strain evidence="12">ATCC 18201 / CBS 1600 / BCRC 20928 / JCM 3617 / NBRC 0987 / NRRL Y-1542</strain>
    </source>
</reference>
<dbReference type="InterPro" id="IPR047520">
    <property type="entry name" value="XPF_nuclease"/>
</dbReference>
<sequence length="938" mass="106699">EQAEQDEYPLLPPKEDEDLVHQTNPVNISLTLPLKFQQLVLEDLIADDSLLVLGKGLGLGPIVANMLHTLSAPATIANVRKQALIILLSADDNDNETIDEELTELSWIDDEDGEENKRPYVIIKSELYTSDKRRALYSKGGIMSVTSTIFILDMLSGIVDTDKVTGLVILHAERVTDLSNESFIAHIYRQKNKWGFIKAVSDCPEVLMSGFAPLQKKLRDMRLKKVILWPRFHIQVSSSLMVKESTRSVTEVKVRMTDAMKQIQTGLYACLTKCIDELRRKNPTLSIDYWSIENALDPRFLGTIHMILDPHWHRISYDSKQLVKDIKLLKDLIKCLLSYDCVDFYEKIQLVLEANRPSIDKRQTESPWLLAEESQTVVTFAKKRVFDNDEYLLEQAPKWEQLAIVLDDASNERAHDPSKNGPVLIMCSDTKVKRQLTRVIATIRESKDKTFSARKIMVNKLQMYLDNKDLKSRLATTIQEAAADNEDEIQISRAFAKTPVVTKRRRTRGGAAMAAVSRLHNAPTQGDDIESKMKPEEVEMELMDLEVAEDQELDAISDQEDIESINDPGKFYSYIGRENQVIIGTYTETTVDQILQETMPSFIVMYEPDLAFIRRVEVYQSVHKENPARTFFMYYSDSLEEQSHLTAIRKEKDAFTKLIREKSTLAVRYEADEDFKIHRVRKAIPNTRIAGGAKFKDRDDESTVLVDSREFRAPLPGLLHRTGLRVVPCVLTVGDYILTPQVCVERKSIPDLMSSLASGRLYEQCARMSKYYAHPALLIEFDSNQSFSLEPFSGQGRPGIKERLPVSSNKMQESIQKDLAALVINFPAMRILWSSSPYQTAEIMVELKAGREEPNIVEAVNAGLDEAKQRDNIQLGKNVVALLQSIPGITNVDFYLIMRKVKDVNKLMSLTRHELVKIVGEDLGGRIHDYLTTNYKDD</sequence>
<evidence type="ECO:0000256" key="1">
    <source>
        <dbReference type="ARBA" id="ARBA00004123"/>
    </source>
</evidence>
<dbReference type="EMBL" id="KV453925">
    <property type="protein sequence ID" value="ODV76281.1"/>
    <property type="molecule type" value="Genomic_DNA"/>
</dbReference>
<dbReference type="RefSeq" id="XP_020073320.1">
    <property type="nucleotide sequence ID" value="XM_020212418.1"/>
</dbReference>
<dbReference type="OMA" id="THILDIM"/>
<dbReference type="Proteomes" id="UP000094389">
    <property type="component" value="Unassembled WGS sequence"/>
</dbReference>
<protein>
    <recommendedName>
        <fullName evidence="10">ERCC4 domain-containing protein</fullName>
    </recommendedName>
</protein>
<keyword evidence="9" id="KW-0539">Nucleus</keyword>
<dbReference type="GO" id="GO:0000724">
    <property type="term" value="P:double-strand break repair via homologous recombination"/>
    <property type="evidence" value="ECO:0007669"/>
    <property type="project" value="TreeGrafter"/>
</dbReference>
<keyword evidence="6" id="KW-0378">Hydrolase</keyword>
<dbReference type="Pfam" id="PF02732">
    <property type="entry name" value="ERCC4"/>
    <property type="match status" value="1"/>
</dbReference>
<dbReference type="OrthoDB" id="361020at2759"/>
<evidence type="ECO:0000313" key="11">
    <source>
        <dbReference type="EMBL" id="ODV76281.1"/>
    </source>
</evidence>
<dbReference type="GO" id="GO:0003697">
    <property type="term" value="F:single-stranded DNA binding"/>
    <property type="evidence" value="ECO:0007669"/>
    <property type="project" value="InterPro"/>
</dbReference>
<dbReference type="SMART" id="SM00891">
    <property type="entry name" value="ERCC4"/>
    <property type="match status" value="1"/>
</dbReference>
<evidence type="ECO:0000256" key="8">
    <source>
        <dbReference type="ARBA" id="ARBA00023204"/>
    </source>
</evidence>
<dbReference type="InterPro" id="IPR010994">
    <property type="entry name" value="RuvA_2-like"/>
</dbReference>
<evidence type="ECO:0000313" key="12">
    <source>
        <dbReference type="Proteomes" id="UP000094389"/>
    </source>
</evidence>
<dbReference type="AlphaFoldDB" id="A0A1E4S9V3"/>
<dbReference type="NCBIfam" id="TIGR00596">
    <property type="entry name" value="rad1"/>
    <property type="match status" value="1"/>
</dbReference>
<evidence type="ECO:0000256" key="4">
    <source>
        <dbReference type="ARBA" id="ARBA00022759"/>
    </source>
</evidence>
<evidence type="ECO:0000256" key="3">
    <source>
        <dbReference type="ARBA" id="ARBA00022722"/>
    </source>
</evidence>
<evidence type="ECO:0000256" key="7">
    <source>
        <dbReference type="ARBA" id="ARBA00023125"/>
    </source>
</evidence>
<comment type="subcellular location">
    <subcellularLocation>
        <location evidence="1">Nucleus</location>
    </subcellularLocation>
</comment>
<dbReference type="PANTHER" id="PTHR10150">
    <property type="entry name" value="DNA REPAIR ENDONUCLEASE XPF"/>
    <property type="match status" value="1"/>
</dbReference>
<name>A0A1E4S9V3_CYBJN</name>
<evidence type="ECO:0000256" key="9">
    <source>
        <dbReference type="ARBA" id="ARBA00023242"/>
    </source>
</evidence>
<dbReference type="InterPro" id="IPR011335">
    <property type="entry name" value="Restrct_endonuc-II-like"/>
</dbReference>
<dbReference type="GO" id="GO:0003684">
    <property type="term" value="F:damaged DNA binding"/>
    <property type="evidence" value="ECO:0007669"/>
    <property type="project" value="TreeGrafter"/>
</dbReference>
<dbReference type="SUPFAM" id="SSF47781">
    <property type="entry name" value="RuvA domain 2-like"/>
    <property type="match status" value="1"/>
</dbReference>
<feature type="domain" description="ERCC4" evidence="10">
    <location>
        <begin position="703"/>
        <end position="783"/>
    </location>
</feature>
<dbReference type="GO" id="GO:0000014">
    <property type="term" value="F:single-stranded DNA endodeoxyribonuclease activity"/>
    <property type="evidence" value="ECO:0007669"/>
    <property type="project" value="TreeGrafter"/>
</dbReference>
<keyword evidence="8" id="KW-0234">DNA repair</keyword>
<keyword evidence="7" id="KW-0238">DNA-binding</keyword>
<dbReference type="GO" id="GO:0000736">
    <property type="term" value="P:double-strand break repair via single-strand annealing, removal of nonhomologous ends"/>
    <property type="evidence" value="ECO:0007669"/>
    <property type="project" value="TreeGrafter"/>
</dbReference>
<keyword evidence="5" id="KW-0227">DNA damage</keyword>
<dbReference type="Gene3D" id="3.40.50.10130">
    <property type="match status" value="1"/>
</dbReference>
<dbReference type="InterPro" id="IPR006166">
    <property type="entry name" value="ERCC4_domain"/>
</dbReference>
<evidence type="ECO:0000256" key="6">
    <source>
        <dbReference type="ARBA" id="ARBA00022801"/>
    </source>
</evidence>
<keyword evidence="4" id="KW-0255">Endonuclease</keyword>
<organism evidence="11 12">
    <name type="scientific">Cyberlindnera jadinii (strain ATCC 18201 / CBS 1600 / BCRC 20928 / JCM 3617 / NBRC 0987 / NRRL Y-1542)</name>
    <name type="common">Torula yeast</name>
    <name type="synonym">Candida utilis</name>
    <dbReference type="NCBI Taxonomy" id="983966"/>
    <lineage>
        <taxon>Eukaryota</taxon>
        <taxon>Fungi</taxon>
        <taxon>Dikarya</taxon>
        <taxon>Ascomycota</taxon>
        <taxon>Saccharomycotina</taxon>
        <taxon>Saccharomycetes</taxon>
        <taxon>Phaffomycetales</taxon>
        <taxon>Phaffomycetaceae</taxon>
        <taxon>Cyberlindnera</taxon>
    </lineage>
</organism>
<gene>
    <name evidence="11" type="ORF">CYBJADRAFT_122314</name>
</gene>
<dbReference type="PANTHER" id="PTHR10150:SF0">
    <property type="entry name" value="DNA REPAIR ENDONUCLEASE XPF"/>
    <property type="match status" value="1"/>
</dbReference>
<dbReference type="InterPro" id="IPR006167">
    <property type="entry name" value="XPF"/>
</dbReference>
<dbReference type="Gene3D" id="1.10.150.20">
    <property type="entry name" value="5' to 3' exonuclease, C-terminal subdomain"/>
    <property type="match status" value="1"/>
</dbReference>
<evidence type="ECO:0000259" key="10">
    <source>
        <dbReference type="SMART" id="SM00891"/>
    </source>
</evidence>
<evidence type="ECO:0000256" key="5">
    <source>
        <dbReference type="ARBA" id="ARBA00022763"/>
    </source>
</evidence>
<dbReference type="CDD" id="cd20078">
    <property type="entry name" value="XPF_nuclease_XPF_euk"/>
    <property type="match status" value="1"/>
</dbReference>
<dbReference type="SUPFAM" id="SSF52980">
    <property type="entry name" value="Restriction endonuclease-like"/>
    <property type="match status" value="1"/>
</dbReference>
<dbReference type="FunFam" id="3.40.50.10130:FF:000002">
    <property type="entry name" value="DNA repair endonuclease XPF"/>
    <property type="match status" value="1"/>
</dbReference>
<accession>A0A1E4S9V3</accession>
<dbReference type="GeneID" id="30986814"/>
<dbReference type="STRING" id="983966.A0A1E4S9V3"/>
<dbReference type="GO" id="GO:0000712">
    <property type="term" value="P:resolution of meiotic recombination intermediates"/>
    <property type="evidence" value="ECO:0007669"/>
    <property type="project" value="TreeGrafter"/>
</dbReference>
<evidence type="ECO:0000256" key="2">
    <source>
        <dbReference type="ARBA" id="ARBA00010015"/>
    </source>
</evidence>
<keyword evidence="3" id="KW-0540">Nuclease</keyword>
<comment type="similarity">
    <text evidence="2">Belongs to the XPF family.</text>
</comment>
<dbReference type="GO" id="GO:0000110">
    <property type="term" value="C:nucleotide-excision repair factor 1 complex"/>
    <property type="evidence" value="ECO:0007669"/>
    <property type="project" value="TreeGrafter"/>
</dbReference>
<keyword evidence="12" id="KW-1185">Reference proteome</keyword>